<gene>
    <name evidence="2" type="ORF">PCOR1329_LOCUS5810</name>
</gene>
<name>A0ABN9PTC2_9DINO</name>
<proteinExistence type="predicted"/>
<sequence length="412" mass="40779">MASRVFQGAMLAADDVLEPALRIEVAGSQHDGGVEVGSESGVTTALAADMVVPDSSEAVKVALLVPDAQAGKVVGKGGACFQMLRAQGCDMTMQSTADTEQFRRADIKGMSGEHLAVGFTTIAGRLGKGEEHSLAVVLSQDMANTFEENGGENIILDQTGMAASLEWGWTTEEAERRVMLNGDGDMLAKCFRLLLKACGVAKVGAGKPVTKPRQMGTGSRLAAGATGMGAVGRPATASKPPPLVAPGAADGSMGGFTPPAGYTPPAARSAGGGAPAFVAPESFGGAGGGGAPAFVPPESFGGAAGGGAHAFVAPESFGGAAGSRGSAKTFTPPSGIGAGAGAVALSSVPGASGGITGRPDQDRGRAAPGGVRCPGRADGWVAGEAPPCPASRSSQAAAPSPWPRRRTASTRR</sequence>
<dbReference type="EMBL" id="CAUYUJ010001547">
    <property type="protein sequence ID" value="CAK0796430.1"/>
    <property type="molecule type" value="Genomic_DNA"/>
</dbReference>
<dbReference type="Proteomes" id="UP001189429">
    <property type="component" value="Unassembled WGS sequence"/>
</dbReference>
<feature type="compositionally biased region" description="Low complexity" evidence="1">
    <location>
        <begin position="390"/>
        <end position="399"/>
    </location>
</feature>
<evidence type="ECO:0000256" key="1">
    <source>
        <dbReference type="SAM" id="MobiDB-lite"/>
    </source>
</evidence>
<evidence type="ECO:0000313" key="2">
    <source>
        <dbReference type="EMBL" id="CAK0796430.1"/>
    </source>
</evidence>
<evidence type="ECO:0008006" key="4">
    <source>
        <dbReference type="Google" id="ProtNLM"/>
    </source>
</evidence>
<accession>A0ABN9PTC2</accession>
<reference evidence="2" key="1">
    <citation type="submission" date="2023-10" db="EMBL/GenBank/DDBJ databases">
        <authorList>
            <person name="Chen Y."/>
            <person name="Shah S."/>
            <person name="Dougan E. K."/>
            <person name="Thang M."/>
            <person name="Chan C."/>
        </authorList>
    </citation>
    <scope>NUCLEOTIDE SEQUENCE [LARGE SCALE GENOMIC DNA]</scope>
</reference>
<keyword evidence="3" id="KW-1185">Reference proteome</keyword>
<feature type="compositionally biased region" description="Basic residues" evidence="1">
    <location>
        <begin position="403"/>
        <end position="412"/>
    </location>
</feature>
<evidence type="ECO:0000313" key="3">
    <source>
        <dbReference type="Proteomes" id="UP001189429"/>
    </source>
</evidence>
<comment type="caution">
    <text evidence="2">The sequence shown here is derived from an EMBL/GenBank/DDBJ whole genome shotgun (WGS) entry which is preliminary data.</text>
</comment>
<protein>
    <recommendedName>
        <fullName evidence="4">K Homology domain-containing protein</fullName>
    </recommendedName>
</protein>
<organism evidence="2 3">
    <name type="scientific">Prorocentrum cordatum</name>
    <dbReference type="NCBI Taxonomy" id="2364126"/>
    <lineage>
        <taxon>Eukaryota</taxon>
        <taxon>Sar</taxon>
        <taxon>Alveolata</taxon>
        <taxon>Dinophyceae</taxon>
        <taxon>Prorocentrales</taxon>
        <taxon>Prorocentraceae</taxon>
        <taxon>Prorocentrum</taxon>
    </lineage>
</organism>
<feature type="region of interest" description="Disordered" evidence="1">
    <location>
        <begin position="346"/>
        <end position="412"/>
    </location>
</feature>